<sequence length="102" mass="10620">MTVVLMGVACSLGDLLSLCSSPQPSMPTATPRSIHSSVASCKAKVGSRPLSRQTRIVARLGRGASLGSVSSNCPPETVAANLLARLLLPCLCHPAKEHRVFP</sequence>
<dbReference type="Proteomes" id="UP000799424">
    <property type="component" value="Unassembled WGS sequence"/>
</dbReference>
<gene>
    <name evidence="1" type="ORF">CC86DRAFT_380745</name>
</gene>
<dbReference type="AlphaFoldDB" id="A0A6A7A6V7"/>
<keyword evidence="2" id="KW-1185">Reference proteome</keyword>
<proteinExistence type="predicted"/>
<protein>
    <submittedName>
        <fullName evidence="1">Uncharacterized protein</fullName>
    </submittedName>
</protein>
<evidence type="ECO:0000313" key="1">
    <source>
        <dbReference type="EMBL" id="KAF2828903.1"/>
    </source>
</evidence>
<reference evidence="1" key="1">
    <citation type="journal article" date="2020" name="Stud. Mycol.">
        <title>101 Dothideomycetes genomes: a test case for predicting lifestyles and emergence of pathogens.</title>
        <authorList>
            <person name="Haridas S."/>
            <person name="Albert R."/>
            <person name="Binder M."/>
            <person name="Bloem J."/>
            <person name="Labutti K."/>
            <person name="Salamov A."/>
            <person name="Andreopoulos B."/>
            <person name="Baker S."/>
            <person name="Barry K."/>
            <person name="Bills G."/>
            <person name="Bluhm B."/>
            <person name="Cannon C."/>
            <person name="Castanera R."/>
            <person name="Culley D."/>
            <person name="Daum C."/>
            <person name="Ezra D."/>
            <person name="Gonzalez J."/>
            <person name="Henrissat B."/>
            <person name="Kuo A."/>
            <person name="Liang C."/>
            <person name="Lipzen A."/>
            <person name="Lutzoni F."/>
            <person name="Magnuson J."/>
            <person name="Mondo S."/>
            <person name="Nolan M."/>
            <person name="Ohm R."/>
            <person name="Pangilinan J."/>
            <person name="Park H.-J."/>
            <person name="Ramirez L."/>
            <person name="Alfaro M."/>
            <person name="Sun H."/>
            <person name="Tritt A."/>
            <person name="Yoshinaga Y."/>
            <person name="Zwiers L.-H."/>
            <person name="Turgeon B."/>
            <person name="Goodwin S."/>
            <person name="Spatafora J."/>
            <person name="Crous P."/>
            <person name="Grigoriev I."/>
        </authorList>
    </citation>
    <scope>NUCLEOTIDE SEQUENCE</scope>
    <source>
        <strain evidence="1">CBS 113818</strain>
    </source>
</reference>
<organism evidence="1 2">
    <name type="scientific">Ophiobolus disseminans</name>
    <dbReference type="NCBI Taxonomy" id="1469910"/>
    <lineage>
        <taxon>Eukaryota</taxon>
        <taxon>Fungi</taxon>
        <taxon>Dikarya</taxon>
        <taxon>Ascomycota</taxon>
        <taxon>Pezizomycotina</taxon>
        <taxon>Dothideomycetes</taxon>
        <taxon>Pleosporomycetidae</taxon>
        <taxon>Pleosporales</taxon>
        <taxon>Pleosporineae</taxon>
        <taxon>Phaeosphaeriaceae</taxon>
        <taxon>Ophiobolus</taxon>
    </lineage>
</organism>
<evidence type="ECO:0000313" key="2">
    <source>
        <dbReference type="Proteomes" id="UP000799424"/>
    </source>
</evidence>
<dbReference type="EMBL" id="MU006222">
    <property type="protein sequence ID" value="KAF2828903.1"/>
    <property type="molecule type" value="Genomic_DNA"/>
</dbReference>
<accession>A0A6A7A6V7</accession>
<name>A0A6A7A6V7_9PLEO</name>